<proteinExistence type="predicted"/>
<name>A0A0F9Q3G6_9ZZZZ</name>
<protein>
    <submittedName>
        <fullName evidence="1">Uncharacterized protein</fullName>
    </submittedName>
</protein>
<dbReference type="EMBL" id="LAZR01005440">
    <property type="protein sequence ID" value="KKM99932.1"/>
    <property type="molecule type" value="Genomic_DNA"/>
</dbReference>
<dbReference type="AlphaFoldDB" id="A0A0F9Q3G6"/>
<organism evidence="1">
    <name type="scientific">marine sediment metagenome</name>
    <dbReference type="NCBI Taxonomy" id="412755"/>
    <lineage>
        <taxon>unclassified sequences</taxon>
        <taxon>metagenomes</taxon>
        <taxon>ecological metagenomes</taxon>
    </lineage>
</organism>
<gene>
    <name evidence="1" type="ORF">LCGC14_1142880</name>
</gene>
<accession>A0A0F9Q3G6</accession>
<comment type="caution">
    <text evidence="1">The sequence shown here is derived from an EMBL/GenBank/DDBJ whole genome shotgun (WGS) entry which is preliminary data.</text>
</comment>
<evidence type="ECO:0000313" key="1">
    <source>
        <dbReference type="EMBL" id="KKM99932.1"/>
    </source>
</evidence>
<reference evidence="1" key="1">
    <citation type="journal article" date="2015" name="Nature">
        <title>Complex archaea that bridge the gap between prokaryotes and eukaryotes.</title>
        <authorList>
            <person name="Spang A."/>
            <person name="Saw J.H."/>
            <person name="Jorgensen S.L."/>
            <person name="Zaremba-Niedzwiedzka K."/>
            <person name="Martijn J."/>
            <person name="Lind A.E."/>
            <person name="van Eijk R."/>
            <person name="Schleper C."/>
            <person name="Guy L."/>
            <person name="Ettema T.J."/>
        </authorList>
    </citation>
    <scope>NUCLEOTIDE SEQUENCE</scope>
</reference>
<sequence length="135" mass="15413">MSRGNAVKGIFYHVVTKFYHSVMLKILFGEMMINQKRTHASSMLKVGFSGLQGKVVDIIDILRHKVIANKQVIPVGYYSRESREKLRFCPIMGHIRALFPISRSISGNFRLLCPINKRTLMGHLSRHGEVNHGHL</sequence>